<sequence>MAPPKRNTHQVMLRVHQTMLDALDDLIAGADDDPSRPEMIRRILTRHLRGQGYDVRDNDAALELRDED</sequence>
<keyword evidence="2" id="KW-1185">Reference proteome</keyword>
<evidence type="ECO:0000313" key="2">
    <source>
        <dbReference type="Proteomes" id="UP000199110"/>
    </source>
</evidence>
<accession>A0A1I3PYM5</accession>
<reference evidence="1 2" key="1">
    <citation type="submission" date="2016-10" db="EMBL/GenBank/DDBJ databases">
        <authorList>
            <person name="de Groot N.N."/>
        </authorList>
    </citation>
    <scope>NUCLEOTIDE SEQUENCE [LARGE SCALE GENOMIC DNA]</scope>
    <source>
        <strain evidence="1 2">DSM 19073</strain>
    </source>
</reference>
<dbReference type="Proteomes" id="UP000199110">
    <property type="component" value="Unassembled WGS sequence"/>
</dbReference>
<dbReference type="AlphaFoldDB" id="A0A1I3PYM5"/>
<protein>
    <recommendedName>
        <fullName evidence="3">Ribbon-helix-helix protein, copG family</fullName>
    </recommendedName>
</protein>
<gene>
    <name evidence="1" type="ORF">SAMN04488095_2347</name>
</gene>
<organism evidence="1 2">
    <name type="scientific">Jannaschia pohangensis</name>
    <dbReference type="NCBI Taxonomy" id="390807"/>
    <lineage>
        <taxon>Bacteria</taxon>
        <taxon>Pseudomonadati</taxon>
        <taxon>Pseudomonadota</taxon>
        <taxon>Alphaproteobacteria</taxon>
        <taxon>Rhodobacterales</taxon>
        <taxon>Roseobacteraceae</taxon>
        <taxon>Jannaschia</taxon>
    </lineage>
</organism>
<proteinExistence type="predicted"/>
<name>A0A1I3PYM5_9RHOB</name>
<evidence type="ECO:0000313" key="1">
    <source>
        <dbReference type="EMBL" id="SFJ26529.1"/>
    </source>
</evidence>
<dbReference type="OrthoDB" id="7691491at2"/>
<dbReference type="EMBL" id="FORA01000003">
    <property type="protein sequence ID" value="SFJ26529.1"/>
    <property type="molecule type" value="Genomic_DNA"/>
</dbReference>
<evidence type="ECO:0008006" key="3">
    <source>
        <dbReference type="Google" id="ProtNLM"/>
    </source>
</evidence>